<dbReference type="KEGG" id="tvl:FAZ95_36450"/>
<gene>
    <name evidence="1" type="ORF">FAZ95_36450</name>
</gene>
<proteinExistence type="predicted"/>
<organism evidence="1 2">
    <name type="scientific">Trinickia violacea</name>
    <dbReference type="NCBI Taxonomy" id="2571746"/>
    <lineage>
        <taxon>Bacteria</taxon>
        <taxon>Pseudomonadati</taxon>
        <taxon>Pseudomonadota</taxon>
        <taxon>Betaproteobacteria</taxon>
        <taxon>Burkholderiales</taxon>
        <taxon>Burkholderiaceae</taxon>
        <taxon>Trinickia</taxon>
    </lineage>
</organism>
<dbReference type="OrthoDB" id="8401696at2"/>
<keyword evidence="2" id="KW-1185">Reference proteome</keyword>
<dbReference type="EMBL" id="CP040078">
    <property type="protein sequence ID" value="QCP54417.1"/>
    <property type="molecule type" value="Genomic_DNA"/>
</dbReference>
<dbReference type="RefSeq" id="WP_137337184.1">
    <property type="nucleotide sequence ID" value="NZ_CP040078.1"/>
</dbReference>
<dbReference type="Proteomes" id="UP000298656">
    <property type="component" value="Chromosome 2"/>
</dbReference>
<accession>A0A4P8J0W8</accession>
<protein>
    <submittedName>
        <fullName evidence="1">Uncharacterized protein</fullName>
    </submittedName>
</protein>
<evidence type="ECO:0000313" key="2">
    <source>
        <dbReference type="Proteomes" id="UP000298656"/>
    </source>
</evidence>
<reference evidence="1 2" key="1">
    <citation type="submission" date="2019-05" db="EMBL/GenBank/DDBJ databases">
        <title>Burkholderia sp. DHOD12, isolated from subtropical forest soil.</title>
        <authorList>
            <person name="Gao Z.-H."/>
            <person name="Qiu L.-H."/>
        </authorList>
    </citation>
    <scope>NUCLEOTIDE SEQUENCE [LARGE SCALE GENOMIC DNA]</scope>
    <source>
        <strain evidence="1 2">DHOD12</strain>
    </source>
</reference>
<name>A0A4P8J0W8_9BURK</name>
<dbReference type="AlphaFoldDB" id="A0A4P8J0W8"/>
<evidence type="ECO:0000313" key="1">
    <source>
        <dbReference type="EMBL" id="QCP54417.1"/>
    </source>
</evidence>
<sequence>MTRARTEELRLVFALRDAVNWKDIELIRGAVSLQPRGAAIDCLEALQLIINVMRRLEIDTTFLELGATVSAEAILRKVALRGTWAHLETTDLSFQYEVVSPREHAFIVVREIQGGAAGKWEQWVKSFLPLHGFVQAWVSDVQYGHWQNVRDPLEYEIAGRSCSHLAMESNELPPPYERTVIDISENPGHWESRRGYVEAIGATMWLSDLFWARVGPNSRARVHSAEWLRVSGLVSGVTEIQVSDDCFAGEDTASLQWKLRALIYG</sequence>